<dbReference type="InterPro" id="IPR011016">
    <property type="entry name" value="Znf_RING-CH"/>
</dbReference>
<feature type="region of interest" description="Disordered" evidence="4">
    <location>
        <begin position="123"/>
        <end position="145"/>
    </location>
</feature>
<dbReference type="PROSITE" id="PS51292">
    <property type="entry name" value="ZF_RING_CH"/>
    <property type="match status" value="1"/>
</dbReference>
<comment type="caution">
    <text evidence="7">The sequence shown here is derived from an EMBL/GenBank/DDBJ whole genome shotgun (WGS) entry which is preliminary data.</text>
</comment>
<dbReference type="GO" id="GO:0008270">
    <property type="term" value="F:zinc ion binding"/>
    <property type="evidence" value="ECO:0007669"/>
    <property type="project" value="UniProtKB-KW"/>
</dbReference>
<evidence type="ECO:0000256" key="4">
    <source>
        <dbReference type="SAM" id="MobiDB-lite"/>
    </source>
</evidence>
<evidence type="ECO:0000259" key="5">
    <source>
        <dbReference type="PROSITE" id="PS50006"/>
    </source>
</evidence>
<dbReference type="Gene3D" id="3.30.40.10">
    <property type="entry name" value="Zinc/RING finger domain, C3HC4 (zinc finger)"/>
    <property type="match status" value="1"/>
</dbReference>
<accession>A0AAU9IU38</accession>
<dbReference type="Pfam" id="PF12906">
    <property type="entry name" value="RINGv"/>
    <property type="match status" value="1"/>
</dbReference>
<dbReference type="SMART" id="SM00744">
    <property type="entry name" value="RINGv"/>
    <property type="match status" value="1"/>
</dbReference>
<dbReference type="PROSITE" id="PS50006">
    <property type="entry name" value="FHA_DOMAIN"/>
    <property type="match status" value="1"/>
</dbReference>
<organism evidence="7 8">
    <name type="scientific">Blepharisma stoltei</name>
    <dbReference type="NCBI Taxonomy" id="1481888"/>
    <lineage>
        <taxon>Eukaryota</taxon>
        <taxon>Sar</taxon>
        <taxon>Alveolata</taxon>
        <taxon>Ciliophora</taxon>
        <taxon>Postciliodesmatophora</taxon>
        <taxon>Heterotrichea</taxon>
        <taxon>Heterotrichida</taxon>
        <taxon>Blepharismidae</taxon>
        <taxon>Blepharisma</taxon>
    </lineage>
</organism>
<dbReference type="Pfam" id="PF00498">
    <property type="entry name" value="FHA"/>
    <property type="match status" value="1"/>
</dbReference>
<dbReference type="PANTHER" id="PTHR46210:SF1">
    <property type="entry name" value="FHA DOMAIN-CONTAINING PROTEIN"/>
    <property type="match status" value="1"/>
</dbReference>
<feature type="domain" description="RING-CH-type" evidence="6">
    <location>
        <begin position="146"/>
        <end position="221"/>
    </location>
</feature>
<evidence type="ECO:0000313" key="7">
    <source>
        <dbReference type="EMBL" id="CAG9318367.1"/>
    </source>
</evidence>
<keyword evidence="8" id="KW-1185">Reference proteome</keyword>
<keyword evidence="1" id="KW-0479">Metal-binding</keyword>
<feature type="domain" description="FHA" evidence="5">
    <location>
        <begin position="268"/>
        <end position="317"/>
    </location>
</feature>
<dbReference type="InterPro" id="IPR013083">
    <property type="entry name" value="Znf_RING/FYVE/PHD"/>
</dbReference>
<proteinExistence type="predicted"/>
<dbReference type="EMBL" id="CAJZBQ010000020">
    <property type="protein sequence ID" value="CAG9318367.1"/>
    <property type="molecule type" value="Genomic_DNA"/>
</dbReference>
<evidence type="ECO:0000259" key="6">
    <source>
        <dbReference type="PROSITE" id="PS51292"/>
    </source>
</evidence>
<dbReference type="InterPro" id="IPR000253">
    <property type="entry name" value="FHA_dom"/>
</dbReference>
<keyword evidence="3" id="KW-0862">Zinc</keyword>
<sequence>MKPGQLIVMKTMTWGRDSHNLFDYESRNCIKKQFQTSSPCQVTRLETDINLLFSQADLKRASSHPDILATIYQENGSFYIKSEEEPLWQVVRSLKTSSGPGHVLQKGDTIKLGRACYKIKDLNSGNDDSSSDRTQESEEESTNEIPEEYENGVCRICFCEGEPGNPLIVPCNCTGSVKHIHLQCLQKWLSYHMSSKQCENSAVYHWKTIECELCKGVFPFSLGIKGKDYNLFQVEKPDIPYIVLEAAGQNKGNEKGAHVITFSQQSSVILGRGHESDVRIADISVSRCHAIIKYEKNQFVLEDNNSKFGTLLQVARPIEIPLNNTVALQAGRTVMALSLKASSSNISALYDASLDEAEHYAPHKRSL</sequence>
<dbReference type="SMART" id="SM00240">
    <property type="entry name" value="FHA"/>
    <property type="match status" value="1"/>
</dbReference>
<dbReference type="Proteomes" id="UP001162131">
    <property type="component" value="Unassembled WGS sequence"/>
</dbReference>
<dbReference type="SUPFAM" id="SSF49879">
    <property type="entry name" value="SMAD/FHA domain"/>
    <property type="match status" value="1"/>
</dbReference>
<evidence type="ECO:0000313" key="8">
    <source>
        <dbReference type="Proteomes" id="UP001162131"/>
    </source>
</evidence>
<keyword evidence="2" id="KW-0863">Zinc-finger</keyword>
<evidence type="ECO:0000256" key="3">
    <source>
        <dbReference type="ARBA" id="ARBA00022833"/>
    </source>
</evidence>
<dbReference type="CDD" id="cd16495">
    <property type="entry name" value="RING_CH-C4HC3_MARCH"/>
    <property type="match status" value="1"/>
</dbReference>
<dbReference type="Gene3D" id="2.60.200.20">
    <property type="match status" value="1"/>
</dbReference>
<dbReference type="PANTHER" id="PTHR46210">
    <property type="entry name" value="FHA DOMAIN-CONTAINING PROTEIN"/>
    <property type="match status" value="1"/>
</dbReference>
<evidence type="ECO:0000256" key="2">
    <source>
        <dbReference type="ARBA" id="ARBA00022771"/>
    </source>
</evidence>
<dbReference type="CDD" id="cd00060">
    <property type="entry name" value="FHA"/>
    <property type="match status" value="1"/>
</dbReference>
<name>A0AAU9IU38_9CILI</name>
<dbReference type="AlphaFoldDB" id="A0AAU9IU38"/>
<protein>
    <submittedName>
        <fullName evidence="7">Uncharacterized protein</fullName>
    </submittedName>
</protein>
<dbReference type="InterPro" id="IPR008984">
    <property type="entry name" value="SMAD_FHA_dom_sf"/>
</dbReference>
<evidence type="ECO:0000256" key="1">
    <source>
        <dbReference type="ARBA" id="ARBA00022723"/>
    </source>
</evidence>
<gene>
    <name evidence="7" type="ORF">BSTOLATCC_MIC20841</name>
</gene>
<dbReference type="SUPFAM" id="SSF57850">
    <property type="entry name" value="RING/U-box"/>
    <property type="match status" value="1"/>
</dbReference>
<reference evidence="7" key="1">
    <citation type="submission" date="2021-09" db="EMBL/GenBank/DDBJ databases">
        <authorList>
            <consortium name="AG Swart"/>
            <person name="Singh M."/>
            <person name="Singh A."/>
            <person name="Seah K."/>
            <person name="Emmerich C."/>
        </authorList>
    </citation>
    <scope>NUCLEOTIDE SEQUENCE</scope>
    <source>
        <strain evidence="7">ATCC30299</strain>
    </source>
</reference>